<evidence type="ECO:0000313" key="1">
    <source>
        <dbReference type="Proteomes" id="UP000095287"/>
    </source>
</evidence>
<dbReference type="AlphaFoldDB" id="A0A1I8AR62"/>
<protein>
    <submittedName>
        <fullName evidence="2">Uncharacterized protein</fullName>
    </submittedName>
</protein>
<evidence type="ECO:0000313" key="2">
    <source>
        <dbReference type="WBParaSite" id="L893_g8604.t1"/>
    </source>
</evidence>
<accession>A0A1I8AR62</accession>
<dbReference type="WBParaSite" id="L893_g8604.t1">
    <property type="protein sequence ID" value="L893_g8604.t1"/>
    <property type="gene ID" value="L893_g8604"/>
</dbReference>
<reference evidence="2" key="1">
    <citation type="submission" date="2016-11" db="UniProtKB">
        <authorList>
            <consortium name="WormBaseParasite"/>
        </authorList>
    </citation>
    <scope>IDENTIFICATION</scope>
</reference>
<organism evidence="1 2">
    <name type="scientific">Steinernema glaseri</name>
    <dbReference type="NCBI Taxonomy" id="37863"/>
    <lineage>
        <taxon>Eukaryota</taxon>
        <taxon>Metazoa</taxon>
        <taxon>Ecdysozoa</taxon>
        <taxon>Nematoda</taxon>
        <taxon>Chromadorea</taxon>
        <taxon>Rhabditida</taxon>
        <taxon>Tylenchina</taxon>
        <taxon>Panagrolaimomorpha</taxon>
        <taxon>Strongyloidoidea</taxon>
        <taxon>Steinernematidae</taxon>
        <taxon>Steinernema</taxon>
    </lineage>
</organism>
<keyword evidence="1" id="KW-1185">Reference proteome</keyword>
<proteinExistence type="predicted"/>
<sequence>MRHKQLVKRTGAGETLHTKCTNPCEISATFSRSSQIPFSLRAKAFFGACAIDPGDYRIPEEEGEEELHKQMATETKRNRPGACRFVLIATKRVDAPCRPQSVRRGSQELTGEAKLRRVTIICEGVVGGLIDSVVIDLV</sequence>
<name>A0A1I8AR62_9BILA</name>
<dbReference type="Proteomes" id="UP000095287">
    <property type="component" value="Unplaced"/>
</dbReference>